<proteinExistence type="predicted"/>
<dbReference type="PANTHER" id="PTHR10039:SF14">
    <property type="entry name" value="NACHT DOMAIN-CONTAINING PROTEIN"/>
    <property type="match status" value="1"/>
</dbReference>
<keyword evidence="4" id="KW-1185">Reference proteome</keyword>
<evidence type="ECO:0000259" key="2">
    <source>
        <dbReference type="Pfam" id="PF24883"/>
    </source>
</evidence>
<sequence length="344" mass="37717">MLSATGPMLVTGGTFITHNNTTQLRKRHNRHRRTIQESFKGHVALNATHDTNSADNPRCHPGTRTSVLQTLADWAQARCAADSNPSHILWLFGPAQFGKSAIAGSFAAAQCKERRLAASFFFPPGSGASTNGDESEALEKYLVPTIAFQMAFNVPELQPHIAQAVENNPIIFHQSAETQVEQLVIAPVLSLGTSPASRVPRTIIIDGLDKCADQDAQNRILAIIADTANRLAGRIKFVIFSRPEHHITIAFNRPALKSVTHSMDIMDDANVFNDIRMFLKDGFEQIRAARALHGIKAGPFSPQEQVIELMVFQSCGSFGYARTALNVSQPLAGRAINTSFFFWI</sequence>
<evidence type="ECO:0000256" key="1">
    <source>
        <dbReference type="ARBA" id="ARBA00022737"/>
    </source>
</evidence>
<evidence type="ECO:0000313" key="4">
    <source>
        <dbReference type="Proteomes" id="UP000027222"/>
    </source>
</evidence>
<feature type="domain" description="Nephrocystin 3-like N-terminal" evidence="2">
    <location>
        <begin position="81"/>
        <end position="242"/>
    </location>
</feature>
<dbReference type="OrthoDB" id="3269932at2759"/>
<dbReference type="Proteomes" id="UP000027222">
    <property type="component" value="Unassembled WGS sequence"/>
</dbReference>
<dbReference type="PANTHER" id="PTHR10039">
    <property type="entry name" value="AMELOGENIN"/>
    <property type="match status" value="1"/>
</dbReference>
<organism evidence="3 4">
    <name type="scientific">Galerina marginata (strain CBS 339.88)</name>
    <dbReference type="NCBI Taxonomy" id="685588"/>
    <lineage>
        <taxon>Eukaryota</taxon>
        <taxon>Fungi</taxon>
        <taxon>Dikarya</taxon>
        <taxon>Basidiomycota</taxon>
        <taxon>Agaricomycotina</taxon>
        <taxon>Agaricomycetes</taxon>
        <taxon>Agaricomycetidae</taxon>
        <taxon>Agaricales</taxon>
        <taxon>Agaricineae</taxon>
        <taxon>Strophariaceae</taxon>
        <taxon>Galerina</taxon>
    </lineage>
</organism>
<reference evidence="4" key="1">
    <citation type="journal article" date="2014" name="Proc. Natl. Acad. Sci. U.S.A.">
        <title>Extensive sampling of basidiomycete genomes demonstrates inadequacy of the white-rot/brown-rot paradigm for wood decay fungi.</title>
        <authorList>
            <person name="Riley R."/>
            <person name="Salamov A.A."/>
            <person name="Brown D.W."/>
            <person name="Nagy L.G."/>
            <person name="Floudas D."/>
            <person name="Held B.W."/>
            <person name="Levasseur A."/>
            <person name="Lombard V."/>
            <person name="Morin E."/>
            <person name="Otillar R."/>
            <person name="Lindquist E.A."/>
            <person name="Sun H."/>
            <person name="LaButti K.M."/>
            <person name="Schmutz J."/>
            <person name="Jabbour D."/>
            <person name="Luo H."/>
            <person name="Baker S.E."/>
            <person name="Pisabarro A.G."/>
            <person name="Walton J.D."/>
            <person name="Blanchette R.A."/>
            <person name="Henrissat B."/>
            <person name="Martin F."/>
            <person name="Cullen D."/>
            <person name="Hibbett D.S."/>
            <person name="Grigoriev I.V."/>
        </authorList>
    </citation>
    <scope>NUCLEOTIDE SEQUENCE [LARGE SCALE GENOMIC DNA]</scope>
    <source>
        <strain evidence="4">CBS 339.88</strain>
    </source>
</reference>
<accession>A0A067TG84</accession>
<protein>
    <recommendedName>
        <fullName evidence="2">Nephrocystin 3-like N-terminal domain-containing protein</fullName>
    </recommendedName>
</protein>
<gene>
    <name evidence="3" type="ORF">GALMADRAFT_138106</name>
</gene>
<dbReference type="SUPFAM" id="SSF52540">
    <property type="entry name" value="P-loop containing nucleoside triphosphate hydrolases"/>
    <property type="match status" value="1"/>
</dbReference>
<dbReference type="InterPro" id="IPR027417">
    <property type="entry name" value="P-loop_NTPase"/>
</dbReference>
<dbReference type="InterPro" id="IPR056884">
    <property type="entry name" value="NPHP3-like_N"/>
</dbReference>
<name>A0A067TG84_GALM3</name>
<dbReference type="EMBL" id="KL142375">
    <property type="protein sequence ID" value="KDR77943.1"/>
    <property type="molecule type" value="Genomic_DNA"/>
</dbReference>
<dbReference type="Pfam" id="PF24883">
    <property type="entry name" value="NPHP3_N"/>
    <property type="match status" value="1"/>
</dbReference>
<dbReference type="AlphaFoldDB" id="A0A067TG84"/>
<evidence type="ECO:0000313" key="3">
    <source>
        <dbReference type="EMBL" id="KDR77943.1"/>
    </source>
</evidence>
<dbReference type="HOGENOM" id="CLU_000288_6_10_1"/>
<keyword evidence="1" id="KW-0677">Repeat</keyword>